<protein>
    <submittedName>
        <fullName evidence="2">Tankyrase-2</fullName>
    </submittedName>
</protein>
<sequence>MFLNFFTIFLPTLSPTYSSYGKENVKLKGAYKYPNIISRLISMFLNTQIVPETLNKAVETFLTRRINVDHALRDWMVEKGHNQTDFSFPQQLDKINVKDLFGRFNLTSNLTSAVFHIYHPDHLVNYTGVTSFGSLEVLRIVFKQPAVTPYITGLHSTKGIILTDLVLSDGGWRLTYPSFQTTVYVPFYINEYGYLTCNGRLKDAFIRYDETFDFEDDAIISSGHPLYSSIIYGYKDEVGMTYYFGMFSNPQFEEEKTVKEILAETSMASTIELYTFKILVMVVLLGKLKH</sequence>
<comment type="caution">
    <text evidence="2">The sequence shown here is derived from an EMBL/GenBank/DDBJ whole genome shotgun (WGS) entry which is preliminary data.</text>
</comment>
<keyword evidence="3" id="KW-1185">Reference proteome</keyword>
<name>A0A226EEN3_FOLCA</name>
<dbReference type="EMBL" id="LNIX01000005">
    <property type="protein sequence ID" value="OXA55146.1"/>
    <property type="molecule type" value="Genomic_DNA"/>
</dbReference>
<feature type="signal peptide" evidence="1">
    <location>
        <begin position="1"/>
        <end position="18"/>
    </location>
</feature>
<organism evidence="2 3">
    <name type="scientific">Folsomia candida</name>
    <name type="common">Springtail</name>
    <dbReference type="NCBI Taxonomy" id="158441"/>
    <lineage>
        <taxon>Eukaryota</taxon>
        <taxon>Metazoa</taxon>
        <taxon>Ecdysozoa</taxon>
        <taxon>Arthropoda</taxon>
        <taxon>Hexapoda</taxon>
        <taxon>Collembola</taxon>
        <taxon>Entomobryomorpha</taxon>
        <taxon>Isotomoidea</taxon>
        <taxon>Isotomidae</taxon>
        <taxon>Proisotominae</taxon>
        <taxon>Folsomia</taxon>
    </lineage>
</organism>
<dbReference type="Proteomes" id="UP000198287">
    <property type="component" value="Unassembled WGS sequence"/>
</dbReference>
<feature type="chain" id="PRO_5012556340" evidence="1">
    <location>
        <begin position="19"/>
        <end position="290"/>
    </location>
</feature>
<reference evidence="2 3" key="1">
    <citation type="submission" date="2015-12" db="EMBL/GenBank/DDBJ databases">
        <title>The genome of Folsomia candida.</title>
        <authorList>
            <person name="Faddeeva A."/>
            <person name="Derks M.F."/>
            <person name="Anvar Y."/>
            <person name="Smit S."/>
            <person name="Van Straalen N."/>
            <person name="Roelofs D."/>
        </authorList>
    </citation>
    <scope>NUCLEOTIDE SEQUENCE [LARGE SCALE GENOMIC DNA]</scope>
    <source>
        <strain evidence="2 3">VU population</strain>
        <tissue evidence="2">Whole body</tissue>
    </source>
</reference>
<proteinExistence type="predicted"/>
<evidence type="ECO:0000313" key="3">
    <source>
        <dbReference type="Proteomes" id="UP000198287"/>
    </source>
</evidence>
<keyword evidence="1" id="KW-0732">Signal</keyword>
<evidence type="ECO:0000256" key="1">
    <source>
        <dbReference type="SAM" id="SignalP"/>
    </source>
</evidence>
<dbReference type="AlphaFoldDB" id="A0A226EEN3"/>
<accession>A0A226EEN3</accession>
<gene>
    <name evidence="2" type="ORF">Fcan01_10508</name>
</gene>
<evidence type="ECO:0000313" key="2">
    <source>
        <dbReference type="EMBL" id="OXA55146.1"/>
    </source>
</evidence>